<comment type="caution">
    <text evidence="1">The sequence shown here is derived from an EMBL/GenBank/DDBJ whole genome shotgun (WGS) entry which is preliminary data.</text>
</comment>
<sequence length="146" mass="17196">MFCYVLQLKLHLKANLAKFGYNRFLYPTIMGKLLWGPIGEQKSQSEINKFKQYIEQRYQLSFASYHDLRTWSTSTITDFWQDVATYFTIKFHFGFSSVFAYPVDSNSLFGSTWFREATLNYAEHIFRCDTGTDTNVFAHSNGFLQR</sequence>
<reference evidence="2" key="1">
    <citation type="journal article" date="2019" name="Int. J. Syst. Evol. Microbiol.">
        <title>The Global Catalogue of Microorganisms (GCM) 10K type strain sequencing project: providing services to taxonomists for standard genome sequencing and annotation.</title>
        <authorList>
            <consortium name="The Broad Institute Genomics Platform"/>
            <consortium name="The Broad Institute Genome Sequencing Center for Infectious Disease"/>
            <person name="Wu L."/>
            <person name="Ma J."/>
        </authorList>
    </citation>
    <scope>NUCLEOTIDE SEQUENCE [LARGE SCALE GENOMIC DNA]</scope>
    <source>
        <strain evidence="2">JCM 16722</strain>
    </source>
</reference>
<gene>
    <name evidence="1" type="ORF">GCM10022218_09080</name>
</gene>
<dbReference type="PANTHER" id="PTHR42921:SF1">
    <property type="entry name" value="ACETOACETYL-COA SYNTHETASE"/>
    <property type="match status" value="1"/>
</dbReference>
<protein>
    <submittedName>
        <fullName evidence="1">Uncharacterized protein</fullName>
    </submittedName>
</protein>
<organism evidence="1 2">
    <name type="scientific">Sphingobacterium ginsenosidimutans</name>
    <dbReference type="NCBI Taxonomy" id="687845"/>
    <lineage>
        <taxon>Bacteria</taxon>
        <taxon>Pseudomonadati</taxon>
        <taxon>Bacteroidota</taxon>
        <taxon>Sphingobacteriia</taxon>
        <taxon>Sphingobacteriales</taxon>
        <taxon>Sphingobacteriaceae</taxon>
        <taxon>Sphingobacterium</taxon>
    </lineage>
</organism>
<name>A0ABP7ZUE3_9SPHI</name>
<dbReference type="EMBL" id="BAAAZK010000002">
    <property type="protein sequence ID" value="GAA4170468.1"/>
    <property type="molecule type" value="Genomic_DNA"/>
</dbReference>
<evidence type="ECO:0000313" key="1">
    <source>
        <dbReference type="EMBL" id="GAA4170468.1"/>
    </source>
</evidence>
<dbReference type="InterPro" id="IPR042099">
    <property type="entry name" value="ANL_N_sf"/>
</dbReference>
<evidence type="ECO:0000313" key="2">
    <source>
        <dbReference type="Proteomes" id="UP001500167"/>
    </source>
</evidence>
<dbReference type="PANTHER" id="PTHR42921">
    <property type="entry name" value="ACETOACETYL-COA SYNTHETASE"/>
    <property type="match status" value="1"/>
</dbReference>
<keyword evidence="2" id="KW-1185">Reference proteome</keyword>
<proteinExistence type="predicted"/>
<dbReference type="Gene3D" id="3.40.50.12780">
    <property type="entry name" value="N-terminal domain of ligase-like"/>
    <property type="match status" value="1"/>
</dbReference>
<accession>A0ABP7ZUE3</accession>
<dbReference type="Proteomes" id="UP001500167">
    <property type="component" value="Unassembled WGS sequence"/>
</dbReference>